<sequence length="555" mass="61502">MPASASDAAAHKKHIATLSKEILKYHKGVRKLPVLNVYRLKMRAIPFMAHLFFDFHRIFGAGMDLEVDTDANEKEYTDEERALFDKAAALLPGFKDTIIALYDHEDPDIYGLFLRILMKSTNGARSDDSKVFKSMILEIMLIKKGDALNPPLSITDSKALRGFNHPDFARLLLPLKWKDEVEKEGFLEFKKRINNPAHEHPVIVSDEDWPAFMYPPDQVYNPKRASVGLFEGFLVERGYRLAMTGSTTAYGSSGTATKEPKAIKHKMTKATPESIAYAVSHVRSNLSEKLNWAVNDGPFSYERFFNNIVRLLSTDTPFAKKILKRYTDITPAFQKSRKGNTEWEAPTIDPVQAILEELEAAENDDASDAEVNDGRARDVPLSPPPTSPPPPQTPPQQPRPPQQPPLRRSGSTHQGAAGGPIQAPQFKDNNGNGGGNHDGDDGNGSDSGSGKVIDRFLKDHGLLGIDDEELSELSDDDEVDAAQKAKRAGSAKKRARSVVLSSDEEEEVGVSNSKTARRSKAKKKPKTPAVDDDDENAPPKPQARRAATLRRRIRH</sequence>
<evidence type="ECO:0000256" key="1">
    <source>
        <dbReference type="SAM" id="MobiDB-lite"/>
    </source>
</evidence>
<name>A0A4Q2D678_9AGAR</name>
<dbReference type="InterPro" id="IPR046521">
    <property type="entry name" value="DUF6698"/>
</dbReference>
<feature type="region of interest" description="Disordered" evidence="1">
    <location>
        <begin position="469"/>
        <end position="555"/>
    </location>
</feature>
<dbReference type="OrthoDB" id="3220614at2759"/>
<feature type="compositionally biased region" description="Basic residues" evidence="1">
    <location>
        <begin position="515"/>
        <end position="526"/>
    </location>
</feature>
<dbReference type="EMBL" id="SDEE01000620">
    <property type="protein sequence ID" value="RXW14957.1"/>
    <property type="molecule type" value="Genomic_DNA"/>
</dbReference>
<dbReference type="AlphaFoldDB" id="A0A4Q2D678"/>
<reference evidence="2 3" key="1">
    <citation type="submission" date="2019-01" db="EMBL/GenBank/DDBJ databases">
        <title>Draft genome sequence of Psathyrella aberdarensis IHI B618.</title>
        <authorList>
            <person name="Buettner E."/>
            <person name="Kellner H."/>
        </authorList>
    </citation>
    <scope>NUCLEOTIDE SEQUENCE [LARGE SCALE GENOMIC DNA]</scope>
    <source>
        <strain evidence="2 3">IHI B618</strain>
    </source>
</reference>
<keyword evidence="3" id="KW-1185">Reference proteome</keyword>
<protein>
    <submittedName>
        <fullName evidence="2">Uncharacterized protein</fullName>
    </submittedName>
</protein>
<comment type="caution">
    <text evidence="2">The sequence shown here is derived from an EMBL/GenBank/DDBJ whole genome shotgun (WGS) entry which is preliminary data.</text>
</comment>
<dbReference type="Proteomes" id="UP000290288">
    <property type="component" value="Unassembled WGS sequence"/>
</dbReference>
<dbReference type="STRING" id="2316362.A0A4Q2D678"/>
<gene>
    <name evidence="2" type="ORF">EST38_g10896</name>
</gene>
<accession>A0A4Q2D678</accession>
<feature type="region of interest" description="Disordered" evidence="1">
    <location>
        <begin position="363"/>
        <end position="453"/>
    </location>
</feature>
<organism evidence="2 3">
    <name type="scientific">Candolleomyces aberdarensis</name>
    <dbReference type="NCBI Taxonomy" id="2316362"/>
    <lineage>
        <taxon>Eukaryota</taxon>
        <taxon>Fungi</taxon>
        <taxon>Dikarya</taxon>
        <taxon>Basidiomycota</taxon>
        <taxon>Agaricomycotina</taxon>
        <taxon>Agaricomycetes</taxon>
        <taxon>Agaricomycetidae</taxon>
        <taxon>Agaricales</taxon>
        <taxon>Agaricineae</taxon>
        <taxon>Psathyrellaceae</taxon>
        <taxon>Candolleomyces</taxon>
    </lineage>
</organism>
<proteinExistence type="predicted"/>
<feature type="compositionally biased region" description="Basic residues" evidence="1">
    <location>
        <begin position="484"/>
        <end position="496"/>
    </location>
</feature>
<evidence type="ECO:0000313" key="3">
    <source>
        <dbReference type="Proteomes" id="UP000290288"/>
    </source>
</evidence>
<dbReference type="Pfam" id="PF20414">
    <property type="entry name" value="DUF6698"/>
    <property type="match status" value="1"/>
</dbReference>
<feature type="compositionally biased region" description="Acidic residues" evidence="1">
    <location>
        <begin position="469"/>
        <end position="480"/>
    </location>
</feature>
<evidence type="ECO:0000313" key="2">
    <source>
        <dbReference type="EMBL" id="RXW14957.1"/>
    </source>
</evidence>
<feature type="compositionally biased region" description="Pro residues" evidence="1">
    <location>
        <begin position="381"/>
        <end position="404"/>
    </location>
</feature>